<evidence type="ECO:0000256" key="1">
    <source>
        <dbReference type="SAM" id="MobiDB-lite"/>
    </source>
</evidence>
<sequence length="75" mass="8328">MLPHPSGRCTNTNSILRGGEKKKSSTPYITAEVEGTRYSKDLCPGYVLTGFLFSIQPHVKGIINVPECRRSNIVY</sequence>
<evidence type="ECO:0000313" key="3">
    <source>
        <dbReference type="Proteomes" id="UP001152798"/>
    </source>
</evidence>
<accession>A0A9P0HTS2</accession>
<dbReference type="Proteomes" id="UP001152798">
    <property type="component" value="Chromosome 7"/>
</dbReference>
<organism evidence="2 3">
    <name type="scientific">Nezara viridula</name>
    <name type="common">Southern green stink bug</name>
    <name type="synonym">Cimex viridulus</name>
    <dbReference type="NCBI Taxonomy" id="85310"/>
    <lineage>
        <taxon>Eukaryota</taxon>
        <taxon>Metazoa</taxon>
        <taxon>Ecdysozoa</taxon>
        <taxon>Arthropoda</taxon>
        <taxon>Hexapoda</taxon>
        <taxon>Insecta</taxon>
        <taxon>Pterygota</taxon>
        <taxon>Neoptera</taxon>
        <taxon>Paraneoptera</taxon>
        <taxon>Hemiptera</taxon>
        <taxon>Heteroptera</taxon>
        <taxon>Panheteroptera</taxon>
        <taxon>Pentatomomorpha</taxon>
        <taxon>Pentatomoidea</taxon>
        <taxon>Pentatomidae</taxon>
        <taxon>Pentatominae</taxon>
        <taxon>Nezara</taxon>
    </lineage>
</organism>
<name>A0A9P0HTS2_NEZVI</name>
<dbReference type="AlphaFoldDB" id="A0A9P0HTS2"/>
<reference evidence="2" key="1">
    <citation type="submission" date="2022-01" db="EMBL/GenBank/DDBJ databases">
        <authorList>
            <person name="King R."/>
        </authorList>
    </citation>
    <scope>NUCLEOTIDE SEQUENCE</scope>
</reference>
<dbReference type="EMBL" id="OV725083">
    <property type="protein sequence ID" value="CAH1408137.1"/>
    <property type="molecule type" value="Genomic_DNA"/>
</dbReference>
<keyword evidence="3" id="KW-1185">Reference proteome</keyword>
<evidence type="ECO:0000313" key="2">
    <source>
        <dbReference type="EMBL" id="CAH1408137.1"/>
    </source>
</evidence>
<gene>
    <name evidence="2" type="ORF">NEZAVI_LOCUS15725</name>
</gene>
<proteinExistence type="predicted"/>
<protein>
    <submittedName>
        <fullName evidence="2">Uncharacterized protein</fullName>
    </submittedName>
</protein>
<feature type="region of interest" description="Disordered" evidence="1">
    <location>
        <begin position="1"/>
        <end position="21"/>
    </location>
</feature>